<protein>
    <submittedName>
        <fullName evidence="2">Uncharacterized protein LOC119642425</fullName>
    </submittedName>
</protein>
<gene>
    <name evidence="2" type="primary">LOC119642425</name>
</gene>
<organism evidence="1 2">
    <name type="scientific">Glossina fuscipes</name>
    <dbReference type="NCBI Taxonomy" id="7396"/>
    <lineage>
        <taxon>Eukaryota</taxon>
        <taxon>Metazoa</taxon>
        <taxon>Ecdysozoa</taxon>
        <taxon>Arthropoda</taxon>
        <taxon>Hexapoda</taxon>
        <taxon>Insecta</taxon>
        <taxon>Pterygota</taxon>
        <taxon>Neoptera</taxon>
        <taxon>Endopterygota</taxon>
        <taxon>Diptera</taxon>
        <taxon>Brachycera</taxon>
        <taxon>Muscomorpha</taxon>
        <taxon>Hippoboscoidea</taxon>
        <taxon>Glossinidae</taxon>
        <taxon>Glossina</taxon>
    </lineage>
</organism>
<proteinExistence type="predicted"/>
<dbReference type="KEGG" id="gfs:119642425"/>
<dbReference type="GeneID" id="119642425"/>
<dbReference type="RefSeq" id="XP_037897516.1">
    <property type="nucleotide sequence ID" value="XM_038041588.1"/>
</dbReference>
<dbReference type="AlphaFoldDB" id="A0A9C5ZBJ8"/>
<sequence length="134" mass="14738">MVTFLRGDEIPPLHIRMYEPENVVLSYDIYGKPPHRGICNKCCQMQLNALGFIAATTFYLRSNVLKTFAVKYSVLFICFRAFRATLRVVVPEPAQVLAGAVTTSQDLVLAGNGPAISIAIVSKGAPTLYCCKRP</sequence>
<name>A0A9C5ZBJ8_9MUSC</name>
<dbReference type="Proteomes" id="UP000092443">
    <property type="component" value="Unplaced"/>
</dbReference>
<reference evidence="2" key="1">
    <citation type="submission" date="2025-08" db="UniProtKB">
        <authorList>
            <consortium name="RefSeq"/>
        </authorList>
    </citation>
    <scope>IDENTIFICATION</scope>
    <source>
        <tissue evidence="2">Whole body pupa</tissue>
    </source>
</reference>
<keyword evidence="1" id="KW-1185">Reference proteome</keyword>
<evidence type="ECO:0000313" key="2">
    <source>
        <dbReference type="RefSeq" id="XP_037897516.1"/>
    </source>
</evidence>
<evidence type="ECO:0000313" key="1">
    <source>
        <dbReference type="Proteomes" id="UP000092443"/>
    </source>
</evidence>
<accession>A0A9C5ZBJ8</accession>